<feature type="compositionally biased region" description="Low complexity" evidence="2">
    <location>
        <begin position="190"/>
        <end position="207"/>
    </location>
</feature>
<keyword evidence="3" id="KW-0812">Transmembrane</keyword>
<dbReference type="EMBL" id="CP015449">
    <property type="protein sequence ID" value="AWH91855.1"/>
    <property type="molecule type" value="Genomic_DNA"/>
</dbReference>
<evidence type="ECO:0000313" key="4">
    <source>
        <dbReference type="EMBL" id="AWH91855.1"/>
    </source>
</evidence>
<organism evidence="4 5">
    <name type="scientific">Dietzia lutea</name>
    <dbReference type="NCBI Taxonomy" id="546160"/>
    <lineage>
        <taxon>Bacteria</taxon>
        <taxon>Bacillati</taxon>
        <taxon>Actinomycetota</taxon>
        <taxon>Actinomycetes</taxon>
        <taxon>Mycobacteriales</taxon>
        <taxon>Dietziaceae</taxon>
        <taxon>Dietzia</taxon>
    </lineage>
</organism>
<protein>
    <recommendedName>
        <fullName evidence="6">Cell division protein FtsL</fullName>
    </recommendedName>
</protein>
<evidence type="ECO:0000313" key="5">
    <source>
        <dbReference type="Proteomes" id="UP000244928"/>
    </source>
</evidence>
<keyword evidence="3" id="KW-1133">Transmembrane helix</keyword>
<feature type="coiled-coil region" evidence="1">
    <location>
        <begin position="98"/>
        <end position="135"/>
    </location>
</feature>
<proteinExistence type="predicted"/>
<name>A0A2S1R6H4_9ACTN</name>
<feature type="compositionally biased region" description="Pro residues" evidence="2">
    <location>
        <begin position="241"/>
        <end position="254"/>
    </location>
</feature>
<dbReference type="RefSeq" id="WP_108847115.1">
    <property type="nucleotide sequence ID" value="NZ_CP015449.1"/>
</dbReference>
<keyword evidence="5" id="KW-1185">Reference proteome</keyword>
<keyword evidence="3" id="KW-0472">Membrane</keyword>
<dbReference type="KEGG" id="dlu:A6035_06425"/>
<reference evidence="4 5" key="1">
    <citation type="submission" date="2016-04" db="EMBL/GenBank/DDBJ databases">
        <title>Complete genome sequence of Dietzia lutea YIM 80766T, a strain isolated from desert soil in Egypt.</title>
        <authorList>
            <person name="Zhao J."/>
            <person name="Hu B."/>
            <person name="Geng S."/>
            <person name="Nie Y."/>
            <person name="Tang Y."/>
        </authorList>
    </citation>
    <scope>NUCLEOTIDE SEQUENCE [LARGE SCALE GENOMIC DNA]</scope>
    <source>
        <strain evidence="4 5">YIM 80766</strain>
    </source>
</reference>
<dbReference type="Proteomes" id="UP000244928">
    <property type="component" value="Chromosome"/>
</dbReference>
<feature type="region of interest" description="Disordered" evidence="2">
    <location>
        <begin position="1"/>
        <end position="32"/>
    </location>
</feature>
<evidence type="ECO:0000256" key="1">
    <source>
        <dbReference type="SAM" id="Coils"/>
    </source>
</evidence>
<keyword evidence="1" id="KW-0175">Coiled coil</keyword>
<feature type="compositionally biased region" description="Low complexity" evidence="2">
    <location>
        <begin position="22"/>
        <end position="32"/>
    </location>
</feature>
<evidence type="ECO:0000256" key="2">
    <source>
        <dbReference type="SAM" id="MobiDB-lite"/>
    </source>
</evidence>
<dbReference type="AlphaFoldDB" id="A0A2S1R6H4"/>
<gene>
    <name evidence="4" type="ORF">A6035_06425</name>
</gene>
<evidence type="ECO:0000256" key="3">
    <source>
        <dbReference type="SAM" id="Phobius"/>
    </source>
</evidence>
<accession>A0A2S1R6H4</accession>
<evidence type="ECO:0008006" key="6">
    <source>
        <dbReference type="Google" id="ProtNLM"/>
    </source>
</evidence>
<feature type="compositionally biased region" description="Low complexity" evidence="2">
    <location>
        <begin position="255"/>
        <end position="265"/>
    </location>
</feature>
<feature type="compositionally biased region" description="Pro residues" evidence="2">
    <location>
        <begin position="208"/>
        <end position="234"/>
    </location>
</feature>
<feature type="transmembrane region" description="Helical" evidence="3">
    <location>
        <begin position="67"/>
        <end position="89"/>
    </location>
</feature>
<feature type="region of interest" description="Disordered" evidence="2">
    <location>
        <begin position="165"/>
        <end position="271"/>
    </location>
</feature>
<sequence>MTSTIDTPGTVDGLDTRPAPGPDADAPAGAGRAVGLRRRPVTRSVRGRRTVVVPAERLSPAELAARVPFVVVLLLLIGAGVGGTLLLSAQTTQDTYDLKNARDANVELVERMEALRASNERARSAEVLAQRAEKLGMVGVASAPILIRGSDGVIEIVGEPEAELGAPIKPLQPAPVASEPSRSSDRDAFDAPPAQAPQDRTPRGVAPVPYPPLAGPPSPVAPPSPMVEPAPPAPAAEAGPGPDPAPPAAPPAPTAPGDGAATLAPVPGQPF</sequence>